<organism evidence="4 5">
    <name type="scientific">Hydnomerulius pinastri MD-312</name>
    <dbReference type="NCBI Taxonomy" id="994086"/>
    <lineage>
        <taxon>Eukaryota</taxon>
        <taxon>Fungi</taxon>
        <taxon>Dikarya</taxon>
        <taxon>Basidiomycota</taxon>
        <taxon>Agaricomycotina</taxon>
        <taxon>Agaricomycetes</taxon>
        <taxon>Agaricomycetidae</taxon>
        <taxon>Boletales</taxon>
        <taxon>Boletales incertae sedis</taxon>
        <taxon>Leucogyrophana</taxon>
    </lineage>
</organism>
<proteinExistence type="predicted"/>
<dbReference type="Pfam" id="PF20152">
    <property type="entry name" value="DUF6534"/>
    <property type="match status" value="1"/>
</dbReference>
<keyword evidence="2" id="KW-0812">Transmembrane</keyword>
<feature type="region of interest" description="Disordered" evidence="1">
    <location>
        <begin position="297"/>
        <end position="361"/>
    </location>
</feature>
<evidence type="ECO:0000313" key="5">
    <source>
        <dbReference type="Proteomes" id="UP000053820"/>
    </source>
</evidence>
<dbReference type="AlphaFoldDB" id="A0A0C9WDS3"/>
<dbReference type="InterPro" id="IPR045339">
    <property type="entry name" value="DUF6534"/>
</dbReference>
<feature type="transmembrane region" description="Helical" evidence="2">
    <location>
        <begin position="16"/>
        <end position="37"/>
    </location>
</feature>
<dbReference type="HOGENOM" id="CLU_046025_1_2_1"/>
<feature type="transmembrane region" description="Helical" evidence="2">
    <location>
        <begin position="189"/>
        <end position="209"/>
    </location>
</feature>
<protein>
    <recommendedName>
        <fullName evidence="3">DUF6534 domain-containing protein</fullName>
    </recommendedName>
</protein>
<evidence type="ECO:0000313" key="4">
    <source>
        <dbReference type="EMBL" id="KIJ63311.1"/>
    </source>
</evidence>
<dbReference type="Proteomes" id="UP000053820">
    <property type="component" value="Unassembled WGS sequence"/>
</dbReference>
<evidence type="ECO:0000256" key="2">
    <source>
        <dbReference type="SAM" id="Phobius"/>
    </source>
</evidence>
<keyword evidence="5" id="KW-1185">Reference proteome</keyword>
<accession>A0A0C9WDS3</accession>
<feature type="compositionally biased region" description="Polar residues" evidence="1">
    <location>
        <begin position="323"/>
        <end position="342"/>
    </location>
</feature>
<dbReference type="EMBL" id="KN839851">
    <property type="protein sequence ID" value="KIJ63311.1"/>
    <property type="molecule type" value="Genomic_DNA"/>
</dbReference>
<evidence type="ECO:0000259" key="3">
    <source>
        <dbReference type="Pfam" id="PF20152"/>
    </source>
</evidence>
<dbReference type="PANTHER" id="PTHR40465">
    <property type="entry name" value="CHROMOSOME 1, WHOLE GENOME SHOTGUN SEQUENCE"/>
    <property type="match status" value="1"/>
</dbReference>
<gene>
    <name evidence="4" type="ORF">HYDPIDRAFT_41156</name>
</gene>
<feature type="transmembrane region" description="Helical" evidence="2">
    <location>
        <begin position="127"/>
        <end position="145"/>
    </location>
</feature>
<reference evidence="4 5" key="1">
    <citation type="submission" date="2014-04" db="EMBL/GenBank/DDBJ databases">
        <title>Evolutionary Origins and Diversification of the Mycorrhizal Mutualists.</title>
        <authorList>
            <consortium name="DOE Joint Genome Institute"/>
            <consortium name="Mycorrhizal Genomics Consortium"/>
            <person name="Kohler A."/>
            <person name="Kuo A."/>
            <person name="Nagy L.G."/>
            <person name="Floudas D."/>
            <person name="Copeland A."/>
            <person name="Barry K.W."/>
            <person name="Cichocki N."/>
            <person name="Veneault-Fourrey C."/>
            <person name="LaButti K."/>
            <person name="Lindquist E.A."/>
            <person name="Lipzen A."/>
            <person name="Lundell T."/>
            <person name="Morin E."/>
            <person name="Murat C."/>
            <person name="Riley R."/>
            <person name="Ohm R."/>
            <person name="Sun H."/>
            <person name="Tunlid A."/>
            <person name="Henrissat B."/>
            <person name="Grigoriev I.V."/>
            <person name="Hibbett D.S."/>
            <person name="Martin F."/>
        </authorList>
    </citation>
    <scope>NUCLEOTIDE SEQUENCE [LARGE SCALE GENOMIC DNA]</scope>
    <source>
        <strain evidence="4 5">MD-312</strain>
    </source>
</reference>
<feature type="domain" description="DUF6534" evidence="3">
    <location>
        <begin position="191"/>
        <end position="276"/>
    </location>
</feature>
<keyword evidence="2" id="KW-0472">Membrane</keyword>
<dbReference type="OrthoDB" id="2792702at2759"/>
<feature type="transmembrane region" description="Helical" evidence="2">
    <location>
        <begin position="49"/>
        <end position="73"/>
    </location>
</feature>
<feature type="transmembrane region" description="Helical" evidence="2">
    <location>
        <begin position="93"/>
        <end position="115"/>
    </location>
</feature>
<sequence>MYTGVWNVGEFWAPMYWGNVISTALVGTTLMQGYFYFSRNSDTWMLKLLVSVLLILDTSTTVLMSMTIDHYFIQNFSNFSTFLTVPTYWVVEYTVVTVVTFLTQIFFASRIYLVTCQYVNFSPWDKILPALVVTTALAAFASGIGKMSTMLNKARLPTFPTAKNVLIATLSIYELSDVSMQISSCLEEGLAALSDVLATCTLCYILASARGNRKTKYRLRRLFFIVLNRGVLATIVQIGMLVAYMAGTSSLYWMPFHFLKSKLYANTLLAMLNSRNEGQAPSNLRLSMVTTPKINVTVGNASSRGRKNEKGPEKEGLSKVDSLKSSSNRVSRGLTQSQAADTSISDSSSNSYPGSSGGNSV</sequence>
<evidence type="ECO:0000256" key="1">
    <source>
        <dbReference type="SAM" id="MobiDB-lite"/>
    </source>
</evidence>
<feature type="transmembrane region" description="Helical" evidence="2">
    <location>
        <begin position="230"/>
        <end position="254"/>
    </location>
</feature>
<keyword evidence="2" id="KW-1133">Transmembrane helix</keyword>
<dbReference type="PANTHER" id="PTHR40465:SF1">
    <property type="entry name" value="DUF6534 DOMAIN-CONTAINING PROTEIN"/>
    <property type="match status" value="1"/>
</dbReference>
<feature type="compositionally biased region" description="Low complexity" evidence="1">
    <location>
        <begin position="343"/>
        <end position="354"/>
    </location>
</feature>
<name>A0A0C9WDS3_9AGAM</name>
<feature type="compositionally biased region" description="Basic and acidic residues" evidence="1">
    <location>
        <begin position="306"/>
        <end position="322"/>
    </location>
</feature>